<evidence type="ECO:0000256" key="2">
    <source>
        <dbReference type="SAM" id="Phobius"/>
    </source>
</evidence>
<keyword evidence="2" id="KW-0472">Membrane</keyword>
<keyword evidence="2" id="KW-1133">Transmembrane helix</keyword>
<dbReference type="InterPro" id="IPR052948">
    <property type="entry name" value="Low_temp-induced_all0457"/>
</dbReference>
<sequence length="161" mass="16268">MAKTVVGVFDRKEQAEQAVHQLKDEGYTEREISVVAKGEKGGDQGGGNQGGGLDMSEGLTWGGALGGVAGLLAGVGALAIPGLGPLVAAGPLAATLSGAATGGIAGGLLDMGIPEERGNVYEDEVRQGRILCAVEVDDGEEETAESILRDNGAREVESHSR</sequence>
<dbReference type="KEGG" id="lpil:LIP_2570"/>
<accession>A0A0K2SMR4</accession>
<dbReference type="Proteomes" id="UP000065807">
    <property type="component" value="Chromosome"/>
</dbReference>
<reference evidence="5" key="1">
    <citation type="submission" date="2015-07" db="EMBL/GenBank/DDBJ databases">
        <title>Complete genome sequence and phylogenetic analysis of Limnochorda pilosa.</title>
        <authorList>
            <person name="Watanabe M."/>
            <person name="Kojima H."/>
            <person name="Fukui M."/>
        </authorList>
    </citation>
    <scope>NUCLEOTIDE SEQUENCE [LARGE SCALE GENOMIC DNA]</scope>
    <source>
        <strain evidence="5">HC45</strain>
    </source>
</reference>
<gene>
    <name evidence="4" type="ORF">LIP_2570</name>
</gene>
<feature type="transmembrane region" description="Helical" evidence="2">
    <location>
        <begin position="86"/>
        <end position="109"/>
    </location>
</feature>
<dbReference type="AlphaFoldDB" id="A0A0K2SMR4"/>
<dbReference type="EMBL" id="AP014924">
    <property type="protein sequence ID" value="BAS28400.1"/>
    <property type="molecule type" value="Genomic_DNA"/>
</dbReference>
<keyword evidence="5" id="KW-1185">Reference proteome</keyword>
<dbReference type="RefSeq" id="WP_068138696.1">
    <property type="nucleotide sequence ID" value="NZ_AP014924.1"/>
</dbReference>
<dbReference type="PANTHER" id="PTHR36109:SF2">
    <property type="entry name" value="MEMBRANE PROTEIN"/>
    <property type="match status" value="1"/>
</dbReference>
<feature type="transmembrane region" description="Helical" evidence="2">
    <location>
        <begin position="59"/>
        <end position="80"/>
    </location>
</feature>
<evidence type="ECO:0000313" key="5">
    <source>
        <dbReference type="Proteomes" id="UP000065807"/>
    </source>
</evidence>
<dbReference type="STRING" id="1555112.LIP_2570"/>
<feature type="domain" description="General stress protein 17M-like" evidence="3">
    <location>
        <begin position="5"/>
        <end position="41"/>
    </location>
</feature>
<feature type="compositionally biased region" description="Basic and acidic residues" evidence="1">
    <location>
        <begin position="147"/>
        <end position="161"/>
    </location>
</feature>
<name>A0A0K2SMR4_LIMPI</name>
<evidence type="ECO:0000259" key="3">
    <source>
        <dbReference type="Pfam" id="PF11181"/>
    </source>
</evidence>
<proteinExistence type="predicted"/>
<dbReference type="Pfam" id="PF11181">
    <property type="entry name" value="YflT"/>
    <property type="match status" value="1"/>
</dbReference>
<reference evidence="5" key="2">
    <citation type="journal article" date="2016" name="Int. J. Syst. Evol. Microbiol.">
        <title>Complete genome sequence and cell structure of Limnochorda pilosa, a Gram-negative spore-former within the phylum Firmicutes.</title>
        <authorList>
            <person name="Watanabe M."/>
            <person name="Kojima H."/>
            <person name="Fukui M."/>
        </authorList>
    </citation>
    <scope>NUCLEOTIDE SEQUENCE [LARGE SCALE GENOMIC DNA]</scope>
    <source>
        <strain evidence="5">HC45</strain>
    </source>
</reference>
<protein>
    <submittedName>
        <fullName evidence="4">Membrane protein</fullName>
    </submittedName>
</protein>
<organism evidence="4 5">
    <name type="scientific">Limnochorda pilosa</name>
    <dbReference type="NCBI Taxonomy" id="1555112"/>
    <lineage>
        <taxon>Bacteria</taxon>
        <taxon>Bacillati</taxon>
        <taxon>Bacillota</taxon>
        <taxon>Limnochordia</taxon>
        <taxon>Limnochordales</taxon>
        <taxon>Limnochordaceae</taxon>
        <taxon>Limnochorda</taxon>
    </lineage>
</organism>
<evidence type="ECO:0000313" key="4">
    <source>
        <dbReference type="EMBL" id="BAS28400.1"/>
    </source>
</evidence>
<dbReference type="PATRIC" id="fig|1555112.3.peg.2609"/>
<evidence type="ECO:0000256" key="1">
    <source>
        <dbReference type="SAM" id="MobiDB-lite"/>
    </source>
</evidence>
<dbReference type="OrthoDB" id="514402at2"/>
<keyword evidence="2" id="KW-0812">Transmembrane</keyword>
<dbReference type="InterPro" id="IPR025889">
    <property type="entry name" value="GSP17M-like_dom"/>
</dbReference>
<feature type="region of interest" description="Disordered" evidence="1">
    <location>
        <begin position="138"/>
        <end position="161"/>
    </location>
</feature>
<dbReference type="PANTHER" id="PTHR36109">
    <property type="entry name" value="MEMBRANE PROTEIN-RELATED"/>
    <property type="match status" value="1"/>
</dbReference>